<dbReference type="STRING" id="1081105.A0A166Z8J1"/>
<gene>
    <name evidence="4" type="ORF">NOR_07034</name>
</gene>
<dbReference type="Pfam" id="PF13641">
    <property type="entry name" value="Glyco_tranf_2_3"/>
    <property type="match status" value="1"/>
</dbReference>
<dbReference type="GO" id="GO:0016740">
    <property type="term" value="F:transferase activity"/>
    <property type="evidence" value="ECO:0007669"/>
    <property type="project" value="UniProtKB-KW"/>
</dbReference>
<dbReference type="PANTHER" id="PTHR42470">
    <property type="entry name" value="VAST DOMAIN-CONTAINING PROTEIN"/>
    <property type="match status" value="1"/>
</dbReference>
<keyword evidence="4" id="KW-0808">Transferase</keyword>
<dbReference type="AlphaFoldDB" id="A0A166Z8J1"/>
<feature type="transmembrane region" description="Helical" evidence="2">
    <location>
        <begin position="550"/>
        <end position="569"/>
    </location>
</feature>
<feature type="compositionally biased region" description="Basic and acidic residues" evidence="1">
    <location>
        <begin position="77"/>
        <end position="86"/>
    </location>
</feature>
<feature type="transmembrane region" description="Helical" evidence="2">
    <location>
        <begin position="489"/>
        <end position="510"/>
    </location>
</feature>
<feature type="compositionally biased region" description="Pro residues" evidence="1">
    <location>
        <begin position="19"/>
        <end position="32"/>
    </location>
</feature>
<feature type="domain" description="DUF7924" evidence="3">
    <location>
        <begin position="660"/>
        <end position="758"/>
    </location>
</feature>
<dbReference type="InterPro" id="IPR057684">
    <property type="entry name" value="DUF7924"/>
</dbReference>
<feature type="transmembrane region" description="Helical" evidence="2">
    <location>
        <begin position="163"/>
        <end position="187"/>
    </location>
</feature>
<evidence type="ECO:0000313" key="5">
    <source>
        <dbReference type="Proteomes" id="UP000243498"/>
    </source>
</evidence>
<comment type="caution">
    <text evidence="4">The sequence shown here is derived from an EMBL/GenBank/DDBJ whole genome shotgun (WGS) entry which is preliminary data.</text>
</comment>
<evidence type="ECO:0000256" key="2">
    <source>
        <dbReference type="SAM" id="Phobius"/>
    </source>
</evidence>
<keyword evidence="5" id="KW-1185">Reference proteome</keyword>
<dbReference type="SUPFAM" id="SSF53448">
    <property type="entry name" value="Nucleotide-diphospho-sugar transferases"/>
    <property type="match status" value="1"/>
</dbReference>
<proteinExistence type="predicted"/>
<sequence>MPSNHFNSGRGGPTGRTPGPGPGPGSGPPVRPPQAALLPSAKTHVSPSFSDEEDSHRKSGDGGCLGLRRLLPTHSKSPHDSPKHVAQEPQLRHQKASQANYPKFKTYHATSSNSPKYILGNHSNETIVLPCEQNTLDDGDFETMARLMDDKQKQQVPGVKYKVLLRTVYFVLVASLVYFVLIGWPIWPGTVVWFWRWYHGEVSRHHIAGLFAFLVVGMIRNIVPQFFCTFESPKANNNKSDEEQDVSSCCVIIPCHKAAEALRTTLPACLAIFSPRQIFVMDNGNSPVPLDNTADVCAEFGVRHFWLPVGSKITAEFVGVTLAKEFRYCLLMDDDVLLPPSLPVLTGAFTAPGHENVACVGYTIKSVGSNSSRGTLIQQAQDLEYKLAGLVKVFQSKYGSVVFPHGAIALWRRDVLDKLFRAHPGYSISEDWWLGHTARAAGYRIVMSSLVFVETETPPRLFPAWFSKSKTSRSGYGEMSVIKQRFFRWGFFYLFRLWANTLYLIFSWHLGWRELVTKMFVFGECYDTLIKLFTPIFFPVALMAHWRLTVIFWFGTTAVNMLLACWFNLTHLRLFRRGSPTDERVAWRAFVAFLLVKVVMSVVTVASVYWTIYEYALFFTRQHLRVTESVPAWKVIREKNRTMRLYQWRPILLYGNILPYMYFPFLTCEVECSATALNVADRQNAHSMTLSVRAVTKLFRAVKRENEVHRQILAYSISHDHTSVRIYGHYTVIDGEDTKYYYHPIRGYSFTDLDGKEK</sequence>
<evidence type="ECO:0000313" key="4">
    <source>
        <dbReference type="EMBL" id="OAA37657.1"/>
    </source>
</evidence>
<reference evidence="4 5" key="1">
    <citation type="journal article" date="2016" name="Genome Biol. Evol.">
        <title>Divergent and convergent evolution of fungal pathogenicity.</title>
        <authorList>
            <person name="Shang Y."/>
            <person name="Xiao G."/>
            <person name="Zheng P."/>
            <person name="Cen K."/>
            <person name="Zhan S."/>
            <person name="Wang C."/>
        </authorList>
    </citation>
    <scope>NUCLEOTIDE SEQUENCE [LARGE SCALE GENOMIC DNA]</scope>
    <source>
        <strain evidence="4 5">RCEF 4871</strain>
    </source>
</reference>
<evidence type="ECO:0000259" key="3">
    <source>
        <dbReference type="Pfam" id="PF25545"/>
    </source>
</evidence>
<dbReference type="Gene3D" id="3.90.550.10">
    <property type="entry name" value="Spore Coat Polysaccharide Biosynthesis Protein SpsA, Chain A"/>
    <property type="match status" value="1"/>
</dbReference>
<evidence type="ECO:0000256" key="1">
    <source>
        <dbReference type="SAM" id="MobiDB-lite"/>
    </source>
</evidence>
<dbReference type="Proteomes" id="UP000243498">
    <property type="component" value="Unassembled WGS sequence"/>
</dbReference>
<dbReference type="Pfam" id="PF25545">
    <property type="entry name" value="DUF7924"/>
    <property type="match status" value="1"/>
</dbReference>
<name>A0A166Z8J1_METRR</name>
<feature type="transmembrane region" description="Helical" evidence="2">
    <location>
        <begin position="207"/>
        <end position="230"/>
    </location>
</feature>
<dbReference type="EMBL" id="AZHC01000029">
    <property type="protein sequence ID" value="OAA37657.1"/>
    <property type="molecule type" value="Genomic_DNA"/>
</dbReference>
<accession>A0A166Z8J1</accession>
<protein>
    <submittedName>
        <fullName evidence="4">Glycosyl transferase, group 2 family protein</fullName>
    </submittedName>
</protein>
<dbReference type="PANTHER" id="PTHR42470:SF2">
    <property type="match status" value="1"/>
</dbReference>
<keyword evidence="2" id="KW-0812">Transmembrane</keyword>
<keyword evidence="2" id="KW-0472">Membrane</keyword>
<feature type="region of interest" description="Disordered" evidence="1">
    <location>
        <begin position="1"/>
        <end position="97"/>
    </location>
</feature>
<keyword evidence="2" id="KW-1133">Transmembrane helix</keyword>
<dbReference type="OrthoDB" id="2590398at2759"/>
<organism evidence="4 5">
    <name type="scientific">Metarhizium rileyi (strain RCEF 4871)</name>
    <name type="common">Nomuraea rileyi</name>
    <dbReference type="NCBI Taxonomy" id="1649241"/>
    <lineage>
        <taxon>Eukaryota</taxon>
        <taxon>Fungi</taxon>
        <taxon>Dikarya</taxon>
        <taxon>Ascomycota</taxon>
        <taxon>Pezizomycotina</taxon>
        <taxon>Sordariomycetes</taxon>
        <taxon>Hypocreomycetidae</taxon>
        <taxon>Hypocreales</taxon>
        <taxon>Clavicipitaceae</taxon>
        <taxon>Metarhizium</taxon>
    </lineage>
</organism>
<feature type="transmembrane region" description="Helical" evidence="2">
    <location>
        <begin position="590"/>
        <end position="612"/>
    </location>
</feature>
<dbReference type="InterPro" id="IPR029044">
    <property type="entry name" value="Nucleotide-diphossugar_trans"/>
</dbReference>